<dbReference type="GO" id="GO:0005886">
    <property type="term" value="C:plasma membrane"/>
    <property type="evidence" value="ECO:0007669"/>
    <property type="project" value="UniProtKB-SubCell"/>
</dbReference>
<dbReference type="PANTHER" id="PTHR21137">
    <property type="entry name" value="ODORANT RECEPTOR"/>
    <property type="match status" value="1"/>
</dbReference>
<dbReference type="GO" id="GO:0007165">
    <property type="term" value="P:signal transduction"/>
    <property type="evidence" value="ECO:0007669"/>
    <property type="project" value="UniProtKB-KW"/>
</dbReference>
<evidence type="ECO:0000313" key="11">
    <source>
        <dbReference type="EMBL" id="KAF7384510.1"/>
    </source>
</evidence>
<comment type="subcellular location">
    <subcellularLocation>
        <location evidence="1">Cell membrane</location>
        <topology evidence="1">Multi-pass membrane protein</topology>
    </subcellularLocation>
</comment>
<keyword evidence="8" id="KW-0675">Receptor</keyword>
<feature type="transmembrane region" description="Helical" evidence="10">
    <location>
        <begin position="35"/>
        <end position="56"/>
    </location>
</feature>
<proteinExistence type="predicted"/>
<dbReference type="Pfam" id="PF02949">
    <property type="entry name" value="7tm_6"/>
    <property type="match status" value="2"/>
</dbReference>
<dbReference type="InterPro" id="IPR004117">
    <property type="entry name" value="7tm6_olfct_rcpt"/>
</dbReference>
<feature type="transmembrane region" description="Helical" evidence="10">
    <location>
        <begin position="279"/>
        <end position="296"/>
    </location>
</feature>
<organism evidence="11 12">
    <name type="scientific">Vespula germanica</name>
    <name type="common">German yellow jacket</name>
    <name type="synonym">Paravespula germanica</name>
    <dbReference type="NCBI Taxonomy" id="30212"/>
    <lineage>
        <taxon>Eukaryota</taxon>
        <taxon>Metazoa</taxon>
        <taxon>Ecdysozoa</taxon>
        <taxon>Arthropoda</taxon>
        <taxon>Hexapoda</taxon>
        <taxon>Insecta</taxon>
        <taxon>Pterygota</taxon>
        <taxon>Neoptera</taxon>
        <taxon>Endopterygota</taxon>
        <taxon>Hymenoptera</taxon>
        <taxon>Apocrita</taxon>
        <taxon>Aculeata</taxon>
        <taxon>Vespoidea</taxon>
        <taxon>Vespidae</taxon>
        <taxon>Vespinae</taxon>
        <taxon>Vespula</taxon>
    </lineage>
</organism>
<feature type="transmembrane region" description="Helical" evidence="10">
    <location>
        <begin position="249"/>
        <end position="273"/>
    </location>
</feature>
<keyword evidence="5" id="KW-0552">Olfaction</keyword>
<keyword evidence="3" id="KW-0716">Sensory transduction</keyword>
<keyword evidence="9" id="KW-0807">Transducer</keyword>
<dbReference type="PANTHER" id="PTHR21137:SF35">
    <property type="entry name" value="ODORANT RECEPTOR 19A-RELATED"/>
    <property type="match status" value="1"/>
</dbReference>
<gene>
    <name evidence="11" type="ORF">HZH68_014122</name>
</gene>
<dbReference type="GO" id="GO:0004984">
    <property type="term" value="F:olfactory receptor activity"/>
    <property type="evidence" value="ECO:0007669"/>
    <property type="project" value="InterPro"/>
</dbReference>
<evidence type="ECO:0000256" key="7">
    <source>
        <dbReference type="ARBA" id="ARBA00023136"/>
    </source>
</evidence>
<protein>
    <recommendedName>
        <fullName evidence="13">Odorant receptor</fullName>
    </recommendedName>
</protein>
<comment type="caution">
    <text evidence="11">The sequence shown here is derived from an EMBL/GenBank/DDBJ whole genome shotgun (WGS) entry which is preliminary data.</text>
</comment>
<evidence type="ECO:0000256" key="1">
    <source>
        <dbReference type="ARBA" id="ARBA00004651"/>
    </source>
</evidence>
<feature type="transmembrane region" description="Helical" evidence="10">
    <location>
        <begin position="93"/>
        <end position="111"/>
    </location>
</feature>
<feature type="transmembrane region" description="Helical" evidence="10">
    <location>
        <begin position="388"/>
        <end position="408"/>
    </location>
</feature>
<evidence type="ECO:0000256" key="10">
    <source>
        <dbReference type="SAM" id="Phobius"/>
    </source>
</evidence>
<sequence>MPFFPCLMDFIIPLNESRPLRAIVKSYYFVDENEYFYTIYCHMSIEITVGITVLVATDSLFLTFNSHICGMFSAVGFAKLIESSYSISFFVQSFMGLICLSISMFQILILLDKTAEAIRFFIFACAQFAHLLCICYPGQRMIDYSTEIRIKAYNGLWYEAPIEIHRLILLVIRRSMEPCYLTAGKTFIFCLETFAKIVQTSGSYFMNALRFRNVMDTFDHPYYKVNKRLLVLIGQWPYQNSNDSFFRRFIVNLIFTVFVITQIALICSCNGNIDVILESIPFISCFIIIAIKYYTYQIQRSKIQDLLKHITNNWQILETRKEMDIMHQFASEGKFFTFGYILYIYTCMTMFLITPIFPRLMDVILPLNESRPLRNIIKAYYFVDENEYFYSIYCHMCIEIIMAITVLVATDTLFLAFNSHICGLFAIVGFRLEHLLHDQFDSQVLLNRQTTKMVFNDVIHSIKNHKKALEFAELIESCYSISFLMQAFFGLICLSVSMFQILMLLDKTAEALRFFTFSCAQFVHFLSICYPGQRMIDYSTGIRIKAYNGLWYEAPIEIHKLLLLLIRRSMEPCYLTGGKIFIFCLETFAKIMQTSGSYFMVIVSTY</sequence>
<dbReference type="GO" id="GO:0005549">
    <property type="term" value="F:odorant binding"/>
    <property type="evidence" value="ECO:0007669"/>
    <property type="project" value="InterPro"/>
</dbReference>
<evidence type="ECO:0000313" key="12">
    <source>
        <dbReference type="Proteomes" id="UP000617340"/>
    </source>
</evidence>
<keyword evidence="2" id="KW-1003">Cell membrane</keyword>
<keyword evidence="7 10" id="KW-0472">Membrane</keyword>
<evidence type="ECO:0000256" key="8">
    <source>
        <dbReference type="ARBA" id="ARBA00023170"/>
    </source>
</evidence>
<evidence type="ECO:0008006" key="13">
    <source>
        <dbReference type="Google" id="ProtNLM"/>
    </source>
</evidence>
<dbReference type="EMBL" id="JACSDZ010000017">
    <property type="protein sequence ID" value="KAF7384510.1"/>
    <property type="molecule type" value="Genomic_DNA"/>
</dbReference>
<keyword evidence="12" id="KW-1185">Reference proteome</keyword>
<accession>A0A834MTD0</accession>
<keyword evidence="4 10" id="KW-0812">Transmembrane</keyword>
<evidence type="ECO:0000256" key="9">
    <source>
        <dbReference type="ARBA" id="ARBA00023224"/>
    </source>
</evidence>
<evidence type="ECO:0000256" key="2">
    <source>
        <dbReference type="ARBA" id="ARBA00022475"/>
    </source>
</evidence>
<keyword evidence="6 10" id="KW-1133">Transmembrane helix</keyword>
<evidence type="ECO:0000256" key="4">
    <source>
        <dbReference type="ARBA" id="ARBA00022692"/>
    </source>
</evidence>
<feature type="transmembrane region" description="Helical" evidence="10">
    <location>
        <begin position="413"/>
        <end position="432"/>
    </location>
</feature>
<reference evidence="11" key="1">
    <citation type="journal article" date="2020" name="G3 (Bethesda)">
        <title>High-Quality Assemblies for Three Invasive Social Wasps from the &lt;i&gt;Vespula&lt;/i&gt; Genus.</title>
        <authorList>
            <person name="Harrop T.W.R."/>
            <person name="Guhlin J."/>
            <person name="McLaughlin G.M."/>
            <person name="Permina E."/>
            <person name="Stockwell P."/>
            <person name="Gilligan J."/>
            <person name="Le Lec M.F."/>
            <person name="Gruber M.A.M."/>
            <person name="Quinn O."/>
            <person name="Lovegrove M."/>
            <person name="Duncan E.J."/>
            <person name="Remnant E.J."/>
            <person name="Van Eeckhoven J."/>
            <person name="Graham B."/>
            <person name="Knapp R.A."/>
            <person name="Langford K.W."/>
            <person name="Kronenberg Z."/>
            <person name="Press M.O."/>
            <person name="Eacker S.M."/>
            <person name="Wilson-Rankin E.E."/>
            <person name="Purcell J."/>
            <person name="Lester P.J."/>
            <person name="Dearden P.K."/>
        </authorList>
    </citation>
    <scope>NUCLEOTIDE SEQUENCE</scope>
    <source>
        <strain evidence="11">Linc-1</strain>
    </source>
</reference>
<evidence type="ECO:0000256" key="6">
    <source>
        <dbReference type="ARBA" id="ARBA00022989"/>
    </source>
</evidence>
<evidence type="ECO:0000256" key="3">
    <source>
        <dbReference type="ARBA" id="ARBA00022606"/>
    </source>
</evidence>
<dbReference type="Proteomes" id="UP000617340">
    <property type="component" value="Unassembled WGS sequence"/>
</dbReference>
<dbReference type="AlphaFoldDB" id="A0A834MTD0"/>
<name>A0A834MTD0_VESGE</name>
<feature type="transmembrane region" description="Helical" evidence="10">
    <location>
        <begin position="483"/>
        <end position="505"/>
    </location>
</feature>
<feature type="transmembrane region" description="Helical" evidence="10">
    <location>
        <begin position="335"/>
        <end position="357"/>
    </location>
</feature>
<evidence type="ECO:0000256" key="5">
    <source>
        <dbReference type="ARBA" id="ARBA00022725"/>
    </source>
</evidence>